<feature type="transmembrane region" description="Helical" evidence="1">
    <location>
        <begin position="250"/>
        <end position="270"/>
    </location>
</feature>
<gene>
    <name evidence="2" type="primary">wzy</name>
</gene>
<accession>A0A5P4S7R5</accession>
<dbReference type="EMBL" id="MK482091">
    <property type="protein sequence ID" value="QFC18258.1"/>
    <property type="molecule type" value="Genomic_DNA"/>
</dbReference>
<dbReference type="Pfam" id="PF14897">
    <property type="entry name" value="EpsG"/>
    <property type="match status" value="1"/>
</dbReference>
<feature type="transmembrane region" description="Helical" evidence="1">
    <location>
        <begin position="331"/>
        <end position="350"/>
    </location>
</feature>
<keyword evidence="1" id="KW-0472">Membrane</keyword>
<dbReference type="InterPro" id="IPR049458">
    <property type="entry name" value="EpsG-like"/>
</dbReference>
<feature type="transmembrane region" description="Helical" evidence="1">
    <location>
        <begin position="6"/>
        <end position="24"/>
    </location>
</feature>
<evidence type="ECO:0000313" key="2">
    <source>
        <dbReference type="EMBL" id="QFC18258.1"/>
    </source>
</evidence>
<organism evidence="2">
    <name type="scientific">Vibrio parahaemolyticus</name>
    <dbReference type="NCBI Taxonomy" id="670"/>
    <lineage>
        <taxon>Bacteria</taxon>
        <taxon>Pseudomonadati</taxon>
        <taxon>Pseudomonadota</taxon>
        <taxon>Gammaproteobacteria</taxon>
        <taxon>Vibrionales</taxon>
        <taxon>Vibrionaceae</taxon>
        <taxon>Vibrio</taxon>
    </lineage>
</organism>
<feature type="transmembrane region" description="Helical" evidence="1">
    <location>
        <begin position="148"/>
        <end position="166"/>
    </location>
</feature>
<protein>
    <submittedName>
        <fullName evidence="2">Putative membrane protein</fullName>
    </submittedName>
</protein>
<feature type="transmembrane region" description="Helical" evidence="1">
    <location>
        <begin position="282"/>
        <end position="302"/>
    </location>
</feature>
<proteinExistence type="predicted"/>
<feature type="transmembrane region" description="Helical" evidence="1">
    <location>
        <begin position="199"/>
        <end position="224"/>
    </location>
</feature>
<feature type="transmembrane region" description="Helical" evidence="1">
    <location>
        <begin position="308"/>
        <end position="324"/>
    </location>
</feature>
<feature type="transmembrane region" description="Helical" evidence="1">
    <location>
        <begin position="120"/>
        <end position="139"/>
    </location>
</feature>
<feature type="transmembrane region" description="Helical" evidence="1">
    <location>
        <begin position="172"/>
        <end position="192"/>
    </location>
</feature>
<keyword evidence="1" id="KW-0812">Transmembrane</keyword>
<feature type="transmembrane region" description="Helical" evidence="1">
    <location>
        <begin position="31"/>
        <end position="52"/>
    </location>
</feature>
<dbReference type="RefSeq" id="WP_281946625.1">
    <property type="nucleotide sequence ID" value="NZ_CANUIN010000046.1"/>
</dbReference>
<evidence type="ECO:0000256" key="1">
    <source>
        <dbReference type="SAM" id="Phobius"/>
    </source>
</evidence>
<reference evidence="2" key="1">
    <citation type="journal article" date="2019" name="Int. J. Food Microbiol.">
        <title>Developing a novel molecular serotyping system based on capsular polysaccharide synthesis gene clusters of Vibrio parahaemolyticus.</title>
        <authorList>
            <person name="Pang Y."/>
            <person name="Guo X."/>
            <person name="Tian X."/>
            <person name="Liu F."/>
            <person name="Wang L."/>
            <person name="Wu J."/>
            <person name="Zhang S."/>
            <person name="Li S."/>
            <person name="Liu B."/>
        </authorList>
    </citation>
    <scope>NUCLEOTIDE SEQUENCE</scope>
    <source>
        <strain evidence="2">G3588</strain>
    </source>
</reference>
<feature type="transmembrane region" description="Helical" evidence="1">
    <location>
        <begin position="98"/>
        <end position="114"/>
    </location>
</feature>
<dbReference type="AlphaFoldDB" id="A0A5P4S7R5"/>
<keyword evidence="1" id="KW-1133">Transmembrane helix</keyword>
<name>A0A5P4S7R5_VIBPH</name>
<feature type="transmembrane region" description="Helical" evidence="1">
    <location>
        <begin position="72"/>
        <end position="91"/>
    </location>
</feature>
<sequence>MIYYYVLLFSTLLAALSFSNLKLLDADKQYCLRLAFLSLSFLTFWLIAGLRYKIGAPDWFEYDKIFNQVSDGIFNIRFEIGYLYLNYVLSYISNDSQIVFLSVSLFVTIAYYYFCYRTLGAPYFLIAVLIYISTLYFNLNMYNVRQHIAISIFYFSIIFISNGRYIRAVLALMFAGLFHTTAFALIPLLFLLKIKFNRWIIAIIFFVGYVFLILNISLADYIIYMLRFNDYLNGVINLSMSIDGLNSPRTGGFLGMAERLFFLFIVLKFYEELVKDSTSRMVTNLYLIYLAVYLFLSSYGFFIVRLNLYFASFFPIAYVLILKNQTRRKDVIFILFAIYSIVKFTLYILGQVGNPDSFVPYRSYLESLL</sequence>